<feature type="non-terminal residue" evidence="3">
    <location>
        <position position="1"/>
    </location>
</feature>
<keyword evidence="1" id="KW-0433">Leucine-rich repeat</keyword>
<dbReference type="Proteomes" id="UP000281406">
    <property type="component" value="Unassembled WGS sequence"/>
</dbReference>
<dbReference type="InterPro" id="IPR032675">
    <property type="entry name" value="LRR_dom_sf"/>
</dbReference>
<name>A0A3N0XRH7_ANAGA</name>
<dbReference type="OrthoDB" id="120976at2759"/>
<dbReference type="SUPFAM" id="SSF52047">
    <property type="entry name" value="RNI-like"/>
    <property type="match status" value="1"/>
</dbReference>
<dbReference type="SMART" id="SM00368">
    <property type="entry name" value="LRR_RI"/>
    <property type="match status" value="5"/>
</dbReference>
<reference evidence="3 4" key="1">
    <citation type="submission" date="2018-10" db="EMBL/GenBank/DDBJ databases">
        <title>Genome assembly for a Yunnan-Guizhou Plateau 3E fish, Anabarilius grahami (Regan), and its evolutionary and genetic applications.</title>
        <authorList>
            <person name="Jiang W."/>
        </authorList>
    </citation>
    <scope>NUCLEOTIDE SEQUENCE [LARGE SCALE GENOMIC DNA]</scope>
    <source>
        <strain evidence="3">AG-KIZ</strain>
        <tissue evidence="3">Muscle</tissue>
    </source>
</reference>
<accession>A0A3N0XRH7</accession>
<dbReference type="EMBL" id="RJVU01062684">
    <property type="protein sequence ID" value="ROJ28375.1"/>
    <property type="molecule type" value="Genomic_DNA"/>
</dbReference>
<dbReference type="AlphaFoldDB" id="A0A3N0XRH7"/>
<dbReference type="Pfam" id="PF13516">
    <property type="entry name" value="LRR_6"/>
    <property type="match status" value="3"/>
</dbReference>
<evidence type="ECO:0000313" key="4">
    <source>
        <dbReference type="Proteomes" id="UP000281406"/>
    </source>
</evidence>
<keyword evidence="4" id="KW-1185">Reference proteome</keyword>
<protein>
    <submittedName>
        <fullName evidence="3">Ribonuclease inhibitor</fullName>
    </submittedName>
</protein>
<gene>
    <name evidence="3" type="ORF">DPX16_0436</name>
</gene>
<sequence>RLDDCNLTDKSCSALAAVLGSDTNLKELNMNNNNLQDSGVKLLCGGLKNIKCKLEILRLSNCSLTEEGYKALASALRSNPSYLIELDLTGNITGNTGVKHLCDILKDSHCKLERLRLSNCSVTEEGYKALASALRSNPSPLIELDLTGNDPGESGVKELSDLLKDPNCQLKTLRFVSPAADEACQYVSGIVGKNLLLLRELNLSGRELGDTRVNQTAALLQDKHCRLDTLTSEIKPVTPERAGPELE</sequence>
<evidence type="ECO:0000313" key="3">
    <source>
        <dbReference type="EMBL" id="ROJ28375.1"/>
    </source>
</evidence>
<dbReference type="Gene3D" id="3.80.10.10">
    <property type="entry name" value="Ribonuclease Inhibitor"/>
    <property type="match status" value="2"/>
</dbReference>
<evidence type="ECO:0000256" key="1">
    <source>
        <dbReference type="ARBA" id="ARBA00022614"/>
    </source>
</evidence>
<dbReference type="InterPro" id="IPR051261">
    <property type="entry name" value="NLR"/>
</dbReference>
<keyword evidence="2" id="KW-0677">Repeat</keyword>
<proteinExistence type="predicted"/>
<comment type="caution">
    <text evidence="3">The sequence shown here is derived from an EMBL/GenBank/DDBJ whole genome shotgun (WGS) entry which is preliminary data.</text>
</comment>
<evidence type="ECO:0000256" key="2">
    <source>
        <dbReference type="ARBA" id="ARBA00022737"/>
    </source>
</evidence>
<dbReference type="InterPro" id="IPR001611">
    <property type="entry name" value="Leu-rich_rpt"/>
</dbReference>
<dbReference type="PANTHER" id="PTHR24106">
    <property type="entry name" value="NACHT, LRR AND CARD DOMAINS-CONTAINING"/>
    <property type="match status" value="1"/>
</dbReference>
<organism evidence="3 4">
    <name type="scientific">Anabarilius grahami</name>
    <name type="common">Kanglang fish</name>
    <name type="synonym">Barilius grahami</name>
    <dbReference type="NCBI Taxonomy" id="495550"/>
    <lineage>
        <taxon>Eukaryota</taxon>
        <taxon>Metazoa</taxon>
        <taxon>Chordata</taxon>
        <taxon>Craniata</taxon>
        <taxon>Vertebrata</taxon>
        <taxon>Euteleostomi</taxon>
        <taxon>Actinopterygii</taxon>
        <taxon>Neopterygii</taxon>
        <taxon>Teleostei</taxon>
        <taxon>Ostariophysi</taxon>
        <taxon>Cypriniformes</taxon>
        <taxon>Xenocyprididae</taxon>
        <taxon>Xenocypridinae</taxon>
        <taxon>Xenocypridinae incertae sedis</taxon>
        <taxon>Anabarilius</taxon>
    </lineage>
</organism>